<comment type="catalytic activity">
    <reaction evidence="7">
        <text>an N-acyl-L-alpha-aminoacyl-tRNA + H2O = an N-acyl-L-amino acid + a tRNA + H(+)</text>
        <dbReference type="Rhea" id="RHEA:54448"/>
        <dbReference type="Rhea" id="RHEA-COMP:10123"/>
        <dbReference type="Rhea" id="RHEA-COMP:13883"/>
        <dbReference type="ChEBI" id="CHEBI:15377"/>
        <dbReference type="ChEBI" id="CHEBI:15378"/>
        <dbReference type="ChEBI" id="CHEBI:59874"/>
        <dbReference type="ChEBI" id="CHEBI:78442"/>
        <dbReference type="ChEBI" id="CHEBI:138191"/>
        <dbReference type="EC" id="3.1.1.29"/>
    </reaction>
</comment>
<comment type="function">
    <text evidence="7">Hydrolyzes ribosome-free peptidyl-tRNAs (with 1 or more amino acids incorporated), which drop off the ribosome during protein synthesis, or as a result of ribosome stalling.</text>
</comment>
<keyword evidence="9" id="KW-1185">Reference proteome</keyword>
<dbReference type="HAMAP" id="MF_00083">
    <property type="entry name" value="Pept_tRNA_hydro_bact"/>
    <property type="match status" value="1"/>
</dbReference>
<evidence type="ECO:0000256" key="5">
    <source>
        <dbReference type="ARBA" id="ARBA00038063"/>
    </source>
</evidence>
<evidence type="ECO:0000256" key="2">
    <source>
        <dbReference type="ARBA" id="ARBA00022555"/>
    </source>
</evidence>
<feature type="site" description="Discriminates between blocked and unblocked aminoacyl-tRNA" evidence="7">
    <location>
        <position position="11"/>
    </location>
</feature>
<comment type="subunit">
    <text evidence="7">Monomer.</text>
</comment>
<dbReference type="SUPFAM" id="SSF53178">
    <property type="entry name" value="Peptidyl-tRNA hydrolase-like"/>
    <property type="match status" value="1"/>
</dbReference>
<evidence type="ECO:0000256" key="3">
    <source>
        <dbReference type="ARBA" id="ARBA00022801"/>
    </source>
</evidence>
<comment type="similarity">
    <text evidence="5 7">Belongs to the PTH family.</text>
</comment>
<accession>A0ABY8C4L4</accession>
<dbReference type="GO" id="GO:0004045">
    <property type="term" value="F:peptidyl-tRNA hydrolase activity"/>
    <property type="evidence" value="ECO:0007669"/>
    <property type="project" value="UniProtKB-EC"/>
</dbReference>
<dbReference type="PROSITE" id="PS01196">
    <property type="entry name" value="PEPT_TRNA_HYDROL_2"/>
    <property type="match status" value="1"/>
</dbReference>
<evidence type="ECO:0000256" key="6">
    <source>
        <dbReference type="ARBA" id="ARBA00050038"/>
    </source>
</evidence>
<keyword evidence="3 7" id="KW-0378">Hydrolase</keyword>
<keyword evidence="2 7" id="KW-0820">tRNA-binding</keyword>
<evidence type="ECO:0000256" key="4">
    <source>
        <dbReference type="ARBA" id="ARBA00022884"/>
    </source>
</evidence>
<reference evidence="8 9" key="1">
    <citation type="submission" date="2023-02" db="EMBL/GenBank/DDBJ databases">
        <title>Novel Oscillospiraceae bacterial genomes.</title>
        <authorList>
            <person name="Srinivasan S."/>
            <person name="Austin M.N."/>
            <person name="Fiedler T.L."/>
            <person name="Strenk S.M."/>
            <person name="Agnew K.J."/>
            <person name="Nagana Gowda G.A."/>
            <person name="Raftery D."/>
            <person name="Beamer M.A."/>
            <person name="Achilles S.L."/>
            <person name="Wiesenfeld H.C."/>
            <person name="Fredricks D.N."/>
            <person name="Hillier S.L."/>
        </authorList>
    </citation>
    <scope>NUCLEOTIDE SEQUENCE [LARGE SCALE GENOMIC DNA]</scope>
    <source>
        <strain evidence="8 9">CHIC02 1186E3-8</strain>
    </source>
</reference>
<evidence type="ECO:0000313" key="9">
    <source>
        <dbReference type="Proteomes" id="UP001220478"/>
    </source>
</evidence>
<dbReference type="EMBL" id="CP118868">
    <property type="protein sequence ID" value="WEG35626.1"/>
    <property type="molecule type" value="Genomic_DNA"/>
</dbReference>
<dbReference type="RefSeq" id="WP_315571755.1">
    <property type="nucleotide sequence ID" value="NZ_CP118868.1"/>
</dbReference>
<dbReference type="PANTHER" id="PTHR17224:SF1">
    <property type="entry name" value="PEPTIDYL-TRNA HYDROLASE"/>
    <property type="match status" value="1"/>
</dbReference>
<feature type="active site" description="Proton acceptor" evidence="7">
    <location>
        <position position="21"/>
    </location>
</feature>
<dbReference type="NCBIfam" id="TIGR00447">
    <property type="entry name" value="pth"/>
    <property type="match status" value="1"/>
</dbReference>
<protein>
    <recommendedName>
        <fullName evidence="6 7">Peptidyl-tRNA hydrolase</fullName>
        <shortName evidence="7">Pth</shortName>
        <ecNumber evidence="1 7">3.1.1.29</ecNumber>
    </recommendedName>
</protein>
<proteinExistence type="inferred from homology"/>
<feature type="binding site" evidence="7">
    <location>
        <position position="16"/>
    </location>
    <ligand>
        <name>tRNA</name>
        <dbReference type="ChEBI" id="CHEBI:17843"/>
    </ligand>
</feature>
<dbReference type="InterPro" id="IPR001328">
    <property type="entry name" value="Pept_tRNA_hydro"/>
</dbReference>
<gene>
    <name evidence="7 8" type="primary">pth</name>
    <name evidence="8" type="ORF">PYS61_00245</name>
</gene>
<feature type="site" description="Stabilizes the basic form of H active site to accept a proton" evidence="7">
    <location>
        <position position="93"/>
    </location>
</feature>
<dbReference type="CDD" id="cd00462">
    <property type="entry name" value="PTH"/>
    <property type="match status" value="1"/>
</dbReference>
<evidence type="ECO:0000256" key="7">
    <source>
        <dbReference type="HAMAP-Rule" id="MF_00083"/>
    </source>
</evidence>
<feature type="binding site" evidence="7">
    <location>
        <position position="66"/>
    </location>
    <ligand>
        <name>tRNA</name>
        <dbReference type="ChEBI" id="CHEBI:17843"/>
    </ligand>
</feature>
<sequence>MVDRLIVGLGNIGREYEDTWHNLGFYMLDAVATQAGVSLSQIKFQAFFAHYKQDGRTVYLMKPTTYMNNSGVAVQEACAYFKLKPEQLLVIYDDFELPFGDLRYRDKGGAGTHNGMKSIVRALKSENFPRLRVGAGPIPDYMSIVDFVLSKIPPAKRQQLPELAERIKTFIAKADSGNAAKAVGDLHAHNLTTLKKLAQREAYSAKRELK</sequence>
<name>A0ABY8C4L4_9FIRM</name>
<dbReference type="Gene3D" id="3.40.50.1470">
    <property type="entry name" value="Peptidyl-tRNA hydrolase"/>
    <property type="match status" value="1"/>
</dbReference>
<dbReference type="Proteomes" id="UP001220478">
    <property type="component" value="Chromosome"/>
</dbReference>
<keyword evidence="7" id="KW-0963">Cytoplasm</keyword>
<organism evidence="8 9">
    <name type="scientific">Amygdalobacter indicium</name>
    <dbReference type="NCBI Taxonomy" id="3029272"/>
    <lineage>
        <taxon>Bacteria</taxon>
        <taxon>Bacillati</taxon>
        <taxon>Bacillota</taxon>
        <taxon>Clostridia</taxon>
        <taxon>Eubacteriales</taxon>
        <taxon>Oscillospiraceae</taxon>
        <taxon>Amygdalobacter</taxon>
    </lineage>
</organism>
<dbReference type="InterPro" id="IPR036416">
    <property type="entry name" value="Pept_tRNA_hydro_sf"/>
</dbReference>
<dbReference type="PANTHER" id="PTHR17224">
    <property type="entry name" value="PEPTIDYL-TRNA HYDROLASE"/>
    <property type="match status" value="1"/>
</dbReference>
<evidence type="ECO:0000256" key="1">
    <source>
        <dbReference type="ARBA" id="ARBA00013260"/>
    </source>
</evidence>
<dbReference type="EC" id="3.1.1.29" evidence="1 7"/>
<feature type="binding site" evidence="7">
    <location>
        <position position="114"/>
    </location>
    <ligand>
        <name>tRNA</name>
        <dbReference type="ChEBI" id="CHEBI:17843"/>
    </ligand>
</feature>
<keyword evidence="4 7" id="KW-0694">RNA-binding</keyword>
<comment type="subcellular location">
    <subcellularLocation>
        <location evidence="7">Cytoplasm</location>
    </subcellularLocation>
</comment>
<comment type="function">
    <text evidence="7">Catalyzes the release of premature peptidyl moieties from peptidyl-tRNA molecules trapped in stalled 50S ribosomal subunits, and thus maintains levels of free tRNAs and 50S ribosomes.</text>
</comment>
<dbReference type="InterPro" id="IPR018171">
    <property type="entry name" value="Pept_tRNA_hydro_CS"/>
</dbReference>
<dbReference type="Pfam" id="PF01195">
    <property type="entry name" value="Pept_tRNA_hydro"/>
    <property type="match status" value="1"/>
</dbReference>
<feature type="binding site" evidence="7">
    <location>
        <position position="68"/>
    </location>
    <ligand>
        <name>tRNA</name>
        <dbReference type="ChEBI" id="CHEBI:17843"/>
    </ligand>
</feature>
<evidence type="ECO:0000313" key="8">
    <source>
        <dbReference type="EMBL" id="WEG35626.1"/>
    </source>
</evidence>